<dbReference type="EMBL" id="UHJL01000001">
    <property type="protein sequence ID" value="SUQ18861.1"/>
    <property type="molecule type" value="Genomic_DNA"/>
</dbReference>
<dbReference type="PROSITE" id="PS51257">
    <property type="entry name" value="PROKAR_LIPOPROTEIN"/>
    <property type="match status" value="1"/>
</dbReference>
<reference evidence="2 3" key="1">
    <citation type="submission" date="2017-08" db="EMBL/GenBank/DDBJ databases">
        <authorList>
            <person name="de Groot N.N."/>
        </authorList>
    </citation>
    <scope>NUCLEOTIDE SEQUENCE [LARGE SCALE GENOMIC DNA]</scope>
    <source>
        <strain evidence="2 3">HM2</strain>
    </source>
</reference>
<dbReference type="SUPFAM" id="SSF74653">
    <property type="entry name" value="TolA/TonB C-terminal domain"/>
    <property type="match status" value="1"/>
</dbReference>
<keyword evidence="1" id="KW-0732">Signal</keyword>
<dbReference type="Gene3D" id="3.30.2420.10">
    <property type="entry name" value="TonB"/>
    <property type="match status" value="1"/>
</dbReference>
<accession>A0A380RU90</accession>
<proteinExistence type="predicted"/>
<organism evidence="2 3">
    <name type="scientific">Fibrobacter succinogenes</name>
    <name type="common">Bacteroides succinogenes</name>
    <dbReference type="NCBI Taxonomy" id="833"/>
    <lineage>
        <taxon>Bacteria</taxon>
        <taxon>Pseudomonadati</taxon>
        <taxon>Fibrobacterota</taxon>
        <taxon>Fibrobacteria</taxon>
        <taxon>Fibrobacterales</taxon>
        <taxon>Fibrobacteraceae</taxon>
        <taxon>Fibrobacter</taxon>
    </lineage>
</organism>
<dbReference type="AlphaFoldDB" id="A0A380RU90"/>
<feature type="signal peptide" evidence="1">
    <location>
        <begin position="1"/>
        <end position="22"/>
    </location>
</feature>
<name>A0A380RU90_FIBSU</name>
<evidence type="ECO:0000313" key="2">
    <source>
        <dbReference type="EMBL" id="SUQ18861.1"/>
    </source>
</evidence>
<evidence type="ECO:0008006" key="4">
    <source>
        <dbReference type="Google" id="ProtNLM"/>
    </source>
</evidence>
<evidence type="ECO:0000313" key="3">
    <source>
        <dbReference type="Proteomes" id="UP000255423"/>
    </source>
</evidence>
<sequence>MVKNFSKFLGKIALMTAAALWAGCSDSEKKTDIVQSAKSSPSVDTLSSENELVESSASDSVAVIEPTKDSLLKKVVRVAKMKPEIGMIRALYGVIEENMGEAIALYGVRPPREIITPDVPRCHVKELTEEEVVAGKDNDIDVEYFLKVFRQRSPSIRQICNKNLYTNVKNRAKRINAFKTEIVFEMKVSPSGNVENVEIKSSDNRFSEEIRESIAHWKFSKTQRGGTFTFPVNLYEVIPESTLTDLE</sequence>
<dbReference type="Proteomes" id="UP000255423">
    <property type="component" value="Unassembled WGS sequence"/>
</dbReference>
<gene>
    <name evidence="2" type="ORF">SAMN05661053_0082</name>
</gene>
<dbReference type="RefSeq" id="WP_109571688.1">
    <property type="nucleotide sequence ID" value="NZ_UHJL01000001.1"/>
</dbReference>
<protein>
    <recommendedName>
        <fullName evidence="4">TonB C-terminal domain-containing protein</fullName>
    </recommendedName>
</protein>
<evidence type="ECO:0000256" key="1">
    <source>
        <dbReference type="SAM" id="SignalP"/>
    </source>
</evidence>
<feature type="chain" id="PRO_5016887301" description="TonB C-terminal domain-containing protein" evidence="1">
    <location>
        <begin position="23"/>
        <end position="247"/>
    </location>
</feature>